<evidence type="ECO:0000313" key="6">
    <source>
        <dbReference type="Proteomes" id="UP000053259"/>
    </source>
</evidence>
<dbReference type="GeneID" id="27315027"/>
<dbReference type="VEuPathDB" id="FungiDB:PV09_07054"/>
<accession>A0A0D2A519</accession>
<gene>
    <name evidence="5" type="ORF">PV09_07054</name>
</gene>
<dbReference type="SUPFAM" id="SSF53335">
    <property type="entry name" value="S-adenosyl-L-methionine-dependent methyltransferases"/>
    <property type="match status" value="1"/>
</dbReference>
<dbReference type="STRING" id="253628.A0A0D2A519"/>
<dbReference type="RefSeq" id="XP_016211449.1">
    <property type="nucleotide sequence ID" value="XM_016360772.1"/>
</dbReference>
<dbReference type="PANTHER" id="PTHR12176">
    <property type="entry name" value="SAM-DEPENDENT METHYLTRANSFERASE SUPERFAMILY PROTEIN"/>
    <property type="match status" value="1"/>
</dbReference>
<evidence type="ECO:0000256" key="2">
    <source>
        <dbReference type="ARBA" id="ARBA00022603"/>
    </source>
</evidence>
<feature type="domain" description="Methyltransferase type 11" evidence="4">
    <location>
        <begin position="57"/>
        <end position="159"/>
    </location>
</feature>
<evidence type="ECO:0000256" key="3">
    <source>
        <dbReference type="ARBA" id="ARBA00022679"/>
    </source>
</evidence>
<name>A0A0D2A519_9PEZI</name>
<dbReference type="CDD" id="cd02440">
    <property type="entry name" value="AdoMet_MTases"/>
    <property type="match status" value="1"/>
</dbReference>
<protein>
    <recommendedName>
        <fullName evidence="4">Methyltransferase type 11 domain-containing protein</fullName>
    </recommendedName>
</protein>
<dbReference type="InterPro" id="IPR029063">
    <property type="entry name" value="SAM-dependent_MTases_sf"/>
</dbReference>
<dbReference type="PANTHER" id="PTHR12176:SF80">
    <property type="entry name" value="EEF1A LYSINE METHYLTRANSFERASE 4"/>
    <property type="match status" value="1"/>
</dbReference>
<evidence type="ECO:0000259" key="4">
    <source>
        <dbReference type="Pfam" id="PF08241"/>
    </source>
</evidence>
<dbReference type="Pfam" id="PF08241">
    <property type="entry name" value="Methyltransf_11"/>
    <property type="match status" value="1"/>
</dbReference>
<dbReference type="AlphaFoldDB" id="A0A0D2A519"/>
<sequence>MSNKASLEELTHPEYWDQRYSENAGSEEKYDWLRTFDSIRPFLTKHLPGAPSDVRILQLGCGNSTLSKDLHDLGYENQISIDFSSVVIEQMRKLHPDMEWDVMDVRKMTFDNHSIDIAIDKATLDAMLYGSLWDPDDEVKNNVSAYVDEVARVLKPGGVWLYVTWRQPHFIKPLLSRPDTWSLDSYTLAEGGGMFEYYGYVMKKFT</sequence>
<dbReference type="OrthoDB" id="411785at2759"/>
<organism evidence="5 6">
    <name type="scientific">Verruconis gallopava</name>
    <dbReference type="NCBI Taxonomy" id="253628"/>
    <lineage>
        <taxon>Eukaryota</taxon>
        <taxon>Fungi</taxon>
        <taxon>Dikarya</taxon>
        <taxon>Ascomycota</taxon>
        <taxon>Pezizomycotina</taxon>
        <taxon>Dothideomycetes</taxon>
        <taxon>Pleosporomycetidae</taxon>
        <taxon>Venturiales</taxon>
        <taxon>Sympoventuriaceae</taxon>
        <taxon>Verruconis</taxon>
    </lineage>
</organism>
<dbReference type="Proteomes" id="UP000053259">
    <property type="component" value="Unassembled WGS sequence"/>
</dbReference>
<evidence type="ECO:0000313" key="5">
    <source>
        <dbReference type="EMBL" id="KIW01580.1"/>
    </source>
</evidence>
<dbReference type="InterPro" id="IPR013216">
    <property type="entry name" value="Methyltransf_11"/>
</dbReference>
<keyword evidence="3" id="KW-0808">Transferase</keyword>
<keyword evidence="2" id="KW-0489">Methyltransferase</keyword>
<dbReference type="GO" id="GO:0032259">
    <property type="term" value="P:methylation"/>
    <property type="evidence" value="ECO:0007669"/>
    <property type="project" value="UniProtKB-KW"/>
</dbReference>
<proteinExistence type="inferred from homology"/>
<dbReference type="GO" id="GO:0008757">
    <property type="term" value="F:S-adenosylmethionine-dependent methyltransferase activity"/>
    <property type="evidence" value="ECO:0007669"/>
    <property type="project" value="InterPro"/>
</dbReference>
<keyword evidence="6" id="KW-1185">Reference proteome</keyword>
<dbReference type="EMBL" id="KN847554">
    <property type="protein sequence ID" value="KIW01580.1"/>
    <property type="molecule type" value="Genomic_DNA"/>
</dbReference>
<dbReference type="Gene3D" id="3.40.50.150">
    <property type="entry name" value="Vaccinia Virus protein VP39"/>
    <property type="match status" value="1"/>
</dbReference>
<dbReference type="InterPro" id="IPR051419">
    <property type="entry name" value="Lys/N-term_MeTrsfase_sf"/>
</dbReference>
<reference evidence="5 6" key="1">
    <citation type="submission" date="2015-01" db="EMBL/GenBank/DDBJ databases">
        <title>The Genome Sequence of Ochroconis gallopava CBS43764.</title>
        <authorList>
            <consortium name="The Broad Institute Genomics Platform"/>
            <person name="Cuomo C."/>
            <person name="de Hoog S."/>
            <person name="Gorbushina A."/>
            <person name="Stielow B."/>
            <person name="Teixiera M."/>
            <person name="Abouelleil A."/>
            <person name="Chapman S.B."/>
            <person name="Priest M."/>
            <person name="Young S.K."/>
            <person name="Wortman J."/>
            <person name="Nusbaum C."/>
            <person name="Birren B."/>
        </authorList>
    </citation>
    <scope>NUCLEOTIDE SEQUENCE [LARGE SCALE GENOMIC DNA]</scope>
    <source>
        <strain evidence="5 6">CBS 43764</strain>
    </source>
</reference>
<evidence type="ECO:0000256" key="1">
    <source>
        <dbReference type="ARBA" id="ARBA00008361"/>
    </source>
</evidence>
<comment type="similarity">
    <text evidence="1">Belongs to the methyltransferase superfamily.</text>
</comment>
<dbReference type="InParanoid" id="A0A0D2A519"/>